<dbReference type="PANTHER" id="PTHR35176:SF6">
    <property type="entry name" value="HEME OXYGENASE HI_0854-RELATED"/>
    <property type="match status" value="1"/>
</dbReference>
<dbReference type="Proteomes" id="UP000215506">
    <property type="component" value="Unassembled WGS sequence"/>
</dbReference>
<dbReference type="GO" id="GO:0005829">
    <property type="term" value="C:cytosol"/>
    <property type="evidence" value="ECO:0007669"/>
    <property type="project" value="TreeGrafter"/>
</dbReference>
<dbReference type="Gene3D" id="2.30.110.10">
    <property type="entry name" value="Electron Transport, Fmn-binding Protein, Chain A"/>
    <property type="match status" value="1"/>
</dbReference>
<evidence type="ECO:0000313" key="4">
    <source>
        <dbReference type="Proteomes" id="UP000215506"/>
    </source>
</evidence>
<comment type="caution">
    <text evidence="3">The sequence shown here is derived from an EMBL/GenBank/DDBJ whole genome shotgun (WGS) entry which is preliminary data.</text>
</comment>
<dbReference type="InterPro" id="IPR012349">
    <property type="entry name" value="Split_barrel_FMN-bd"/>
</dbReference>
<feature type="domain" description="Pyridoxamine 5'-phosphate oxidase N-terminal" evidence="2">
    <location>
        <begin position="5"/>
        <end position="114"/>
    </location>
</feature>
<dbReference type="GO" id="GO:0070967">
    <property type="term" value="F:coenzyme F420 binding"/>
    <property type="evidence" value="ECO:0007669"/>
    <property type="project" value="TreeGrafter"/>
</dbReference>
<dbReference type="AlphaFoldDB" id="A0A231GU16"/>
<name>A0A231GU16_9NOCA</name>
<dbReference type="InterPro" id="IPR011576">
    <property type="entry name" value="Pyridox_Oxase_N"/>
</dbReference>
<evidence type="ECO:0000256" key="1">
    <source>
        <dbReference type="ARBA" id="ARBA00023002"/>
    </source>
</evidence>
<evidence type="ECO:0000259" key="2">
    <source>
        <dbReference type="Pfam" id="PF01243"/>
    </source>
</evidence>
<dbReference type="GO" id="GO:0016627">
    <property type="term" value="F:oxidoreductase activity, acting on the CH-CH group of donors"/>
    <property type="evidence" value="ECO:0007669"/>
    <property type="project" value="TreeGrafter"/>
</dbReference>
<gene>
    <name evidence="3" type="ORF">B7C42_07932</name>
</gene>
<organism evidence="3 4">
    <name type="scientific">Nocardia cerradoensis</name>
    <dbReference type="NCBI Taxonomy" id="85688"/>
    <lineage>
        <taxon>Bacteria</taxon>
        <taxon>Bacillati</taxon>
        <taxon>Actinomycetota</taxon>
        <taxon>Actinomycetes</taxon>
        <taxon>Mycobacteriales</taxon>
        <taxon>Nocardiaceae</taxon>
        <taxon>Nocardia</taxon>
    </lineage>
</organism>
<proteinExistence type="predicted"/>
<protein>
    <recommendedName>
        <fullName evidence="2">Pyridoxamine 5'-phosphate oxidase N-terminal domain-containing protein</fullName>
    </recommendedName>
</protein>
<sequence>MNDLGPHITPMWFVWDGGCLWISSQIRTQRWIDITRRARVAVMVDAGTELTDLRGAEFIGDAEVVGEVPRAGTSDPDLVVPEKLFAEKYFGSGTMDHDGKHAWLRIRPSAVRSWDLRKTATL</sequence>
<dbReference type="EMBL" id="NGAF01000047">
    <property type="protein sequence ID" value="OXR39981.1"/>
    <property type="molecule type" value="Genomic_DNA"/>
</dbReference>
<keyword evidence="4" id="KW-1185">Reference proteome</keyword>
<keyword evidence="1" id="KW-0560">Oxidoreductase</keyword>
<dbReference type="Pfam" id="PF01243">
    <property type="entry name" value="PNPOx_N"/>
    <property type="match status" value="1"/>
</dbReference>
<dbReference type="PANTHER" id="PTHR35176">
    <property type="entry name" value="HEME OXYGENASE HI_0854-RELATED"/>
    <property type="match status" value="1"/>
</dbReference>
<accession>A0A231GU16</accession>
<reference evidence="3 4" key="1">
    <citation type="submission" date="2017-07" db="EMBL/GenBank/DDBJ databases">
        <title>First draft Genome Sequence of Nocardia cerradoensis isolated from human infection.</title>
        <authorList>
            <person name="Carrasco G."/>
        </authorList>
    </citation>
    <scope>NUCLEOTIDE SEQUENCE [LARGE SCALE GENOMIC DNA]</scope>
    <source>
        <strain evidence="3 4">CNM20130759</strain>
    </source>
</reference>
<dbReference type="SUPFAM" id="SSF50475">
    <property type="entry name" value="FMN-binding split barrel"/>
    <property type="match status" value="1"/>
</dbReference>
<evidence type="ECO:0000313" key="3">
    <source>
        <dbReference type="EMBL" id="OXR39981.1"/>
    </source>
</evidence>
<dbReference type="InterPro" id="IPR052019">
    <property type="entry name" value="F420H2_bilvrd_red/Heme_oxyg"/>
</dbReference>